<sequence length="140" mass="15164">MPRKKKTVTTSVAETVNETVKAPVKENVAEVAAPVDEKPAKKPAAKRTPAKKSSAGKAKTTTSSTEKTAKTATTAAAPKEIIKLQLGSDEYDISEIKKAVEADYKDKFNGKIKTVDIYVKPEDKAAYYVINSDFSDKIDL</sequence>
<evidence type="ECO:0000256" key="1">
    <source>
        <dbReference type="SAM" id="MobiDB-lite"/>
    </source>
</evidence>
<keyword evidence="2" id="KW-0614">Plasmid</keyword>
<reference evidence="3" key="1">
    <citation type="journal article" date="2011" name="J. Bacteriol.">
        <title>Complete genome of the cellulolytic ruminal bacterium Ruminococcus albus 7.</title>
        <authorList>
            <person name="Suen G."/>
            <person name="Stevenson D.M."/>
            <person name="Bruce D.C."/>
            <person name="Chertkov O."/>
            <person name="Copeland A."/>
            <person name="Cheng J.F."/>
            <person name="Detter C."/>
            <person name="Detter J.C."/>
            <person name="Goodwin L.A."/>
            <person name="Han C.S."/>
            <person name="Hauser L.J."/>
            <person name="Ivanova N.N."/>
            <person name="Kyrpides N.C."/>
            <person name="Land M.L."/>
            <person name="Lapidus A."/>
            <person name="Lucas S."/>
            <person name="Ovchinnikova G."/>
            <person name="Pitluck S."/>
            <person name="Tapia R."/>
            <person name="Woyke T."/>
            <person name="Boyum J."/>
            <person name="Mead D."/>
            <person name="Weimer P.J."/>
        </authorList>
    </citation>
    <scope>NUCLEOTIDE SEQUENCE [LARGE SCALE GENOMIC DNA]</scope>
    <source>
        <strain evidence="3">ATCC 27210 / DSM 20455 / JCM 14654 / NCDO 2250 / 7</strain>
        <plasmid evidence="3">pRUMAL02</plasmid>
    </source>
</reference>
<dbReference type="HOGENOM" id="CLU_111138_2_1_9"/>
<gene>
    <name evidence="2" type="ordered locus">Rumal_3805</name>
</gene>
<feature type="region of interest" description="Disordered" evidence="1">
    <location>
        <begin position="25"/>
        <end position="74"/>
    </location>
</feature>
<geneLocation type="plasmid" evidence="2 3">
    <name>pRUMAL02</name>
</geneLocation>
<dbReference type="RefSeq" id="WP_013483776.1">
    <property type="nucleotide sequence ID" value="NC_014825.1"/>
</dbReference>
<dbReference type="Proteomes" id="UP000006919">
    <property type="component" value="Plasmid pRUMAL02"/>
</dbReference>
<dbReference type="EMBL" id="CP002405">
    <property type="protein sequence ID" value="ADU24235.1"/>
    <property type="molecule type" value="Genomic_DNA"/>
</dbReference>
<proteinExistence type="predicted"/>
<protein>
    <submittedName>
        <fullName evidence="2">Uncharacterized protein</fullName>
    </submittedName>
</protein>
<dbReference type="AlphaFoldDB" id="E6UKN9"/>
<evidence type="ECO:0000313" key="3">
    <source>
        <dbReference type="Proteomes" id="UP000006919"/>
    </source>
</evidence>
<feature type="compositionally biased region" description="Basic residues" evidence="1">
    <location>
        <begin position="41"/>
        <end position="50"/>
    </location>
</feature>
<dbReference type="InterPro" id="IPR046313">
    <property type="entry name" value="DUF6465"/>
</dbReference>
<dbReference type="OrthoDB" id="1711086at2"/>
<dbReference type="Pfam" id="PF20069">
    <property type="entry name" value="DUF6465"/>
    <property type="match status" value="1"/>
</dbReference>
<evidence type="ECO:0000313" key="2">
    <source>
        <dbReference type="EMBL" id="ADU24235.1"/>
    </source>
</evidence>
<organism evidence="2 3">
    <name type="scientific">Ruminococcus albus (strain ATCC 27210 / DSM 20455 / JCM 14654 / NCDO 2250 / 7)</name>
    <dbReference type="NCBI Taxonomy" id="697329"/>
    <lineage>
        <taxon>Bacteria</taxon>
        <taxon>Bacillati</taxon>
        <taxon>Bacillota</taxon>
        <taxon>Clostridia</taxon>
        <taxon>Eubacteriales</taxon>
        <taxon>Oscillospiraceae</taxon>
        <taxon>Ruminococcus</taxon>
    </lineage>
</organism>
<accession>E6UKN9</accession>
<name>E6UKN9_RUMA7</name>
<feature type="compositionally biased region" description="Low complexity" evidence="1">
    <location>
        <begin position="51"/>
        <end position="74"/>
    </location>
</feature>
<dbReference type="KEGG" id="ral:Rumal_3805"/>